<feature type="region of interest" description="Disordered" evidence="1">
    <location>
        <begin position="238"/>
        <end position="257"/>
    </location>
</feature>
<accession>A0ABC8XVZ8</accession>
<dbReference type="EMBL" id="OZ075125">
    <property type="protein sequence ID" value="CAL4931078.1"/>
    <property type="molecule type" value="Genomic_DNA"/>
</dbReference>
<sequence>MPHGARGEMAGDDHHELTRVGDLPEVCLAHAIALTSPRDACRCAAVSPAFRAAADSDHVWRRFLPPEHRGAAVLPPQGQPAKQSAPSSKDAYLRLCDAGAAVLVGGEGNGAMRMWLDKASGARCYMLSARALSLPWDDGEFSWRWTPHPLSRFRDVAELVECTSLDIYGRLPAAELTPATSYAAYLVYGVAEGHRGLSYPDQETTVALGGDRVAAAPTPRHAVCLHPDEAEASKFRAVSRGTGPEEPRRPRLREDGWSEMEMGRLRTPGGDDRQEEEVVVSFEVLGWYPKVGLIIEGVEFRPVN</sequence>
<dbReference type="PANTHER" id="PTHR32278">
    <property type="entry name" value="F-BOX DOMAIN-CONTAINING PROTEIN"/>
    <property type="match status" value="1"/>
</dbReference>
<evidence type="ECO:0000313" key="4">
    <source>
        <dbReference type="Proteomes" id="UP001497457"/>
    </source>
</evidence>
<dbReference type="Pfam" id="PF14299">
    <property type="entry name" value="PP2"/>
    <property type="match status" value="1"/>
</dbReference>
<dbReference type="Gene3D" id="1.20.1280.50">
    <property type="match status" value="1"/>
</dbReference>
<dbReference type="InterPro" id="IPR036047">
    <property type="entry name" value="F-box-like_dom_sf"/>
</dbReference>
<evidence type="ECO:0000256" key="1">
    <source>
        <dbReference type="SAM" id="MobiDB-lite"/>
    </source>
</evidence>
<gene>
    <name evidence="3" type="ORF">URODEC1_LOCUS26854</name>
</gene>
<dbReference type="CDD" id="cd22162">
    <property type="entry name" value="F-box_AtSKIP3-like"/>
    <property type="match status" value="1"/>
</dbReference>
<evidence type="ECO:0000313" key="3">
    <source>
        <dbReference type="EMBL" id="CAL4931078.1"/>
    </source>
</evidence>
<keyword evidence="4" id="KW-1185">Reference proteome</keyword>
<dbReference type="Proteomes" id="UP001497457">
    <property type="component" value="Chromosome 15b"/>
</dbReference>
<dbReference type="InterPro" id="IPR001810">
    <property type="entry name" value="F-box_dom"/>
</dbReference>
<protein>
    <recommendedName>
        <fullName evidence="2">F-box domain-containing protein</fullName>
    </recommendedName>
</protein>
<dbReference type="InterPro" id="IPR025886">
    <property type="entry name" value="PP2-like"/>
</dbReference>
<dbReference type="PANTHER" id="PTHR32278:SF121">
    <property type="entry name" value="F-BOX DOMAIN-CONTAINING PROTEIN"/>
    <property type="match status" value="1"/>
</dbReference>
<feature type="domain" description="F-box" evidence="2">
    <location>
        <begin position="21"/>
        <end position="63"/>
    </location>
</feature>
<dbReference type="SUPFAM" id="SSF81383">
    <property type="entry name" value="F-box domain"/>
    <property type="match status" value="1"/>
</dbReference>
<dbReference type="Pfam" id="PF12937">
    <property type="entry name" value="F-box-like"/>
    <property type="match status" value="1"/>
</dbReference>
<name>A0ABC8XVZ8_9POAL</name>
<evidence type="ECO:0000259" key="2">
    <source>
        <dbReference type="Pfam" id="PF12937"/>
    </source>
</evidence>
<feature type="compositionally biased region" description="Basic and acidic residues" evidence="1">
    <location>
        <begin position="243"/>
        <end position="257"/>
    </location>
</feature>
<reference evidence="3" key="1">
    <citation type="submission" date="2024-10" db="EMBL/GenBank/DDBJ databases">
        <authorList>
            <person name="Ryan C."/>
        </authorList>
    </citation>
    <scope>NUCLEOTIDE SEQUENCE [LARGE SCALE GENOMIC DNA]</scope>
</reference>
<organism evidence="3 4">
    <name type="scientific">Urochloa decumbens</name>
    <dbReference type="NCBI Taxonomy" id="240449"/>
    <lineage>
        <taxon>Eukaryota</taxon>
        <taxon>Viridiplantae</taxon>
        <taxon>Streptophyta</taxon>
        <taxon>Embryophyta</taxon>
        <taxon>Tracheophyta</taxon>
        <taxon>Spermatophyta</taxon>
        <taxon>Magnoliopsida</taxon>
        <taxon>Liliopsida</taxon>
        <taxon>Poales</taxon>
        <taxon>Poaceae</taxon>
        <taxon>PACMAD clade</taxon>
        <taxon>Panicoideae</taxon>
        <taxon>Panicodae</taxon>
        <taxon>Paniceae</taxon>
        <taxon>Melinidinae</taxon>
        <taxon>Urochloa</taxon>
    </lineage>
</organism>
<proteinExistence type="predicted"/>
<dbReference type="AlphaFoldDB" id="A0ABC8XVZ8"/>